<comment type="similarity">
    <text evidence="5">Belongs to the SAT4 family.</text>
</comment>
<reference evidence="8 9" key="1">
    <citation type="submission" date="2021-02" db="EMBL/GenBank/DDBJ databases">
        <title>Genome assembly of Pseudopithomyces chartarum.</title>
        <authorList>
            <person name="Jauregui R."/>
            <person name="Singh J."/>
            <person name="Voisey C."/>
        </authorList>
    </citation>
    <scope>NUCLEOTIDE SEQUENCE [LARGE SCALE GENOMIC DNA]</scope>
    <source>
        <strain evidence="8 9">AGR01</strain>
    </source>
</reference>
<comment type="caution">
    <text evidence="8">The sequence shown here is derived from an EMBL/GenBank/DDBJ whole genome shotgun (WGS) entry which is preliminary data.</text>
</comment>
<dbReference type="InterPro" id="IPR052337">
    <property type="entry name" value="SAT4-like"/>
</dbReference>
<keyword evidence="2 6" id="KW-0812">Transmembrane</keyword>
<organism evidence="8 9">
    <name type="scientific">Pseudopithomyces chartarum</name>
    <dbReference type="NCBI Taxonomy" id="1892770"/>
    <lineage>
        <taxon>Eukaryota</taxon>
        <taxon>Fungi</taxon>
        <taxon>Dikarya</taxon>
        <taxon>Ascomycota</taxon>
        <taxon>Pezizomycotina</taxon>
        <taxon>Dothideomycetes</taxon>
        <taxon>Pleosporomycetidae</taxon>
        <taxon>Pleosporales</taxon>
        <taxon>Massarineae</taxon>
        <taxon>Didymosphaeriaceae</taxon>
        <taxon>Pseudopithomyces</taxon>
    </lineage>
</organism>
<evidence type="ECO:0000256" key="5">
    <source>
        <dbReference type="ARBA" id="ARBA00038359"/>
    </source>
</evidence>
<gene>
    <name evidence="8" type="ORF">GRF29_216g1042375</name>
</gene>
<comment type="subcellular location">
    <subcellularLocation>
        <location evidence="1">Membrane</location>
        <topology evidence="1">Multi-pass membrane protein</topology>
    </subcellularLocation>
</comment>
<keyword evidence="4 6" id="KW-0472">Membrane</keyword>
<evidence type="ECO:0000313" key="9">
    <source>
        <dbReference type="Proteomes" id="UP001280581"/>
    </source>
</evidence>
<sequence>MTRSYTLPPLELLPPAYVAENTSYPLFATCIAFLVIETFFMTLLYTSRFLSSDKKANWHMVALMTGAYIVCLGKITIGLLAVKIGGAGRHLETLPLPTIQIALKLNTALQLICPLTTSLTKMAILCLFHTIFGATSARYRLVIRATFILCLVTTLVQVIIPLANCKPFSATWTFGGESACAIDGLYLWKYLSIPNVITTIIVVCIPIPAMYKLQISLATKVGLGVVLSVCICGYAVVLDDCGVGDVYGCRGFAYFEAVDEEGVWWGGV</sequence>
<evidence type="ECO:0000256" key="6">
    <source>
        <dbReference type="SAM" id="Phobius"/>
    </source>
</evidence>
<feature type="transmembrane region" description="Helical" evidence="6">
    <location>
        <begin position="193"/>
        <end position="211"/>
    </location>
</feature>
<proteinExistence type="inferred from homology"/>
<keyword evidence="9" id="KW-1185">Reference proteome</keyword>
<name>A0AAN6LMB6_9PLEO</name>
<dbReference type="PANTHER" id="PTHR33048:SF156">
    <property type="entry name" value="INTEGRAL MEMBRANE PROTEIN"/>
    <property type="match status" value="1"/>
</dbReference>
<dbReference type="PANTHER" id="PTHR33048">
    <property type="entry name" value="PTH11-LIKE INTEGRAL MEMBRANE PROTEIN (AFU_ORTHOLOGUE AFUA_5G11245)"/>
    <property type="match status" value="1"/>
</dbReference>
<evidence type="ECO:0000313" key="8">
    <source>
        <dbReference type="EMBL" id="KAK3197709.1"/>
    </source>
</evidence>
<protein>
    <recommendedName>
        <fullName evidence="7">Rhodopsin domain-containing protein</fullName>
    </recommendedName>
</protein>
<evidence type="ECO:0000256" key="4">
    <source>
        <dbReference type="ARBA" id="ARBA00023136"/>
    </source>
</evidence>
<dbReference type="Proteomes" id="UP001280581">
    <property type="component" value="Unassembled WGS sequence"/>
</dbReference>
<feature type="transmembrane region" description="Helical" evidence="6">
    <location>
        <begin position="66"/>
        <end position="88"/>
    </location>
</feature>
<dbReference type="AlphaFoldDB" id="A0AAN6LMB6"/>
<dbReference type="EMBL" id="WVTA01000018">
    <property type="protein sequence ID" value="KAK3197709.1"/>
    <property type="molecule type" value="Genomic_DNA"/>
</dbReference>
<keyword evidence="3 6" id="KW-1133">Transmembrane helix</keyword>
<feature type="transmembrane region" description="Helical" evidence="6">
    <location>
        <begin position="24"/>
        <end position="45"/>
    </location>
</feature>
<feature type="transmembrane region" description="Helical" evidence="6">
    <location>
        <begin position="218"/>
        <end position="237"/>
    </location>
</feature>
<dbReference type="GO" id="GO:0016020">
    <property type="term" value="C:membrane"/>
    <property type="evidence" value="ECO:0007669"/>
    <property type="project" value="UniProtKB-SubCell"/>
</dbReference>
<dbReference type="InterPro" id="IPR049326">
    <property type="entry name" value="Rhodopsin_dom_fungi"/>
</dbReference>
<feature type="transmembrane region" description="Helical" evidence="6">
    <location>
        <begin position="108"/>
        <end position="129"/>
    </location>
</feature>
<feature type="transmembrane region" description="Helical" evidence="6">
    <location>
        <begin position="141"/>
        <end position="163"/>
    </location>
</feature>
<feature type="domain" description="Rhodopsin" evidence="7">
    <location>
        <begin position="61"/>
        <end position="233"/>
    </location>
</feature>
<evidence type="ECO:0000256" key="1">
    <source>
        <dbReference type="ARBA" id="ARBA00004141"/>
    </source>
</evidence>
<evidence type="ECO:0000259" key="7">
    <source>
        <dbReference type="Pfam" id="PF20684"/>
    </source>
</evidence>
<evidence type="ECO:0000256" key="3">
    <source>
        <dbReference type="ARBA" id="ARBA00022989"/>
    </source>
</evidence>
<accession>A0AAN6LMB6</accession>
<evidence type="ECO:0000256" key="2">
    <source>
        <dbReference type="ARBA" id="ARBA00022692"/>
    </source>
</evidence>
<dbReference type="Pfam" id="PF20684">
    <property type="entry name" value="Fung_rhodopsin"/>
    <property type="match status" value="1"/>
</dbReference>